<feature type="compositionally biased region" description="Low complexity" evidence="1">
    <location>
        <begin position="317"/>
        <end position="332"/>
    </location>
</feature>
<dbReference type="EMBL" id="JABXJJ020000042">
    <property type="protein sequence ID" value="MDI5973202.1"/>
    <property type="molecule type" value="Genomic_DNA"/>
</dbReference>
<keyword evidence="2" id="KW-0812">Transmembrane</keyword>
<reference evidence="4" key="1">
    <citation type="submission" date="2023-05" db="EMBL/GenBank/DDBJ databases">
        <title>Streptantibioticus silvisoli sp. nov., acidotolerant actinomycetes 1 from pine litter.</title>
        <authorList>
            <person name="Swiecimska M."/>
            <person name="Golinska P."/>
            <person name="Sangal V."/>
            <person name="Wachnowicz B."/>
            <person name="Goodfellow M."/>
        </authorList>
    </citation>
    <scope>NUCLEOTIDE SEQUENCE</scope>
    <source>
        <strain evidence="4">SL13</strain>
    </source>
</reference>
<keyword evidence="3" id="KW-0732">Signal</keyword>
<evidence type="ECO:0000256" key="3">
    <source>
        <dbReference type="SAM" id="SignalP"/>
    </source>
</evidence>
<dbReference type="NCBIfam" id="NF041527">
    <property type="entry name" value="SCO1860_LAETG"/>
    <property type="match status" value="1"/>
</dbReference>
<evidence type="ECO:0000313" key="4">
    <source>
        <dbReference type="EMBL" id="MDI5973202.1"/>
    </source>
</evidence>
<gene>
    <name evidence="4" type="ORF">POF50_028305</name>
</gene>
<keyword evidence="2" id="KW-1133">Transmembrane helix</keyword>
<name>A0AA90HAW1_9ACTN</name>
<feature type="region of interest" description="Disordered" evidence="1">
    <location>
        <begin position="240"/>
        <end position="351"/>
    </location>
</feature>
<feature type="chain" id="PRO_5041682540" evidence="3">
    <location>
        <begin position="36"/>
        <end position="384"/>
    </location>
</feature>
<feature type="transmembrane region" description="Helical" evidence="2">
    <location>
        <begin position="356"/>
        <end position="375"/>
    </location>
</feature>
<evidence type="ECO:0000256" key="1">
    <source>
        <dbReference type="SAM" id="MobiDB-lite"/>
    </source>
</evidence>
<protein>
    <submittedName>
        <fullName evidence="4">SCO1860 family LAETG-anchored protein</fullName>
    </submittedName>
</protein>
<feature type="compositionally biased region" description="Gly residues" evidence="1">
    <location>
        <begin position="243"/>
        <end position="316"/>
    </location>
</feature>
<dbReference type="InterPro" id="IPR006311">
    <property type="entry name" value="TAT_signal"/>
</dbReference>
<keyword evidence="2" id="KW-0472">Membrane</keyword>
<dbReference type="AlphaFoldDB" id="A0AA90HAW1"/>
<organism evidence="4">
    <name type="scientific">Streptantibioticus silvisoli</name>
    <dbReference type="NCBI Taxonomy" id="2705255"/>
    <lineage>
        <taxon>Bacteria</taxon>
        <taxon>Bacillati</taxon>
        <taxon>Actinomycetota</taxon>
        <taxon>Actinomycetes</taxon>
        <taxon>Kitasatosporales</taxon>
        <taxon>Streptomycetaceae</taxon>
        <taxon>Streptantibioticus</taxon>
    </lineage>
</organism>
<dbReference type="InterPro" id="IPR048202">
    <property type="entry name" value="SCO1860-like"/>
</dbReference>
<accession>A0AA90HAW1</accession>
<comment type="caution">
    <text evidence="4">The sequence shown here is derived from an EMBL/GenBank/DDBJ whole genome shotgun (WGS) entry which is preliminary data.</text>
</comment>
<evidence type="ECO:0000256" key="2">
    <source>
        <dbReference type="SAM" id="Phobius"/>
    </source>
</evidence>
<sequence>MHRPVLSKPARRSAAVAAAAALAAVALAPAPNALAATAGPGATHPGTAGAAVLRAGLDVTLLRRTVGVPLDVTLDDVHAPGDARGTALSARLDGIDGGHPFGVLRADVATARATADGRRAQGYADLVDARVTLPGLPGPLLTVRTATSRATCDAGRRPTATSEVLGTVGVLGRPVTLTAGGTDVRVPGAGEVRLTLSRTAATSTTAAATALHLTVAVDPLGLGVATVKGDISLAAASCTTPGGHSGGSSGGFGSGGTGSGGSGGGGGADGGSGGGGSGSGGASGGPGASGGGGSSGAGASGGDGTSGAGASGGSGRTGAASGAGSAGSSGSSVRPVSVTTTGRDLAETGAGPATPLLVAGAVVLLIAGGTVLLVARRRRAGPRD</sequence>
<dbReference type="PROSITE" id="PS51318">
    <property type="entry name" value="TAT"/>
    <property type="match status" value="1"/>
</dbReference>
<proteinExistence type="predicted"/>
<feature type="signal peptide" evidence="3">
    <location>
        <begin position="1"/>
        <end position="35"/>
    </location>
</feature>
<dbReference type="RefSeq" id="WP_282699054.1">
    <property type="nucleotide sequence ID" value="NZ_JABXJJ020000042.1"/>
</dbReference>